<organism evidence="1 2">
    <name type="scientific">Lentinula aciculospora</name>
    <dbReference type="NCBI Taxonomy" id="153920"/>
    <lineage>
        <taxon>Eukaryota</taxon>
        <taxon>Fungi</taxon>
        <taxon>Dikarya</taxon>
        <taxon>Basidiomycota</taxon>
        <taxon>Agaricomycotina</taxon>
        <taxon>Agaricomycetes</taxon>
        <taxon>Agaricomycetidae</taxon>
        <taxon>Agaricales</taxon>
        <taxon>Marasmiineae</taxon>
        <taxon>Omphalotaceae</taxon>
        <taxon>Lentinula</taxon>
    </lineage>
</organism>
<gene>
    <name evidence="1" type="ORF">J3R30DRAFT_3624216</name>
</gene>
<dbReference type="Proteomes" id="UP001150266">
    <property type="component" value="Unassembled WGS sequence"/>
</dbReference>
<accession>A0A9W8ZT90</accession>
<dbReference type="AlphaFoldDB" id="A0A9W8ZT90"/>
<name>A0A9W8ZT90_9AGAR</name>
<comment type="caution">
    <text evidence="1">The sequence shown here is derived from an EMBL/GenBank/DDBJ whole genome shotgun (WGS) entry which is preliminary data.</text>
</comment>
<dbReference type="EMBL" id="JAOTPV010000094">
    <property type="protein sequence ID" value="KAJ4465066.1"/>
    <property type="molecule type" value="Genomic_DNA"/>
</dbReference>
<sequence length="105" mass="11774">MSNTNLIIHSSDNVGFHLHKKNLEFSASDEIVLLTGSSATLEIMFQFVYPQRYPDLHKLDFESVMLLAEAAEKYEVFALIVAMSILHEVISGRASQTHFGICSQT</sequence>
<protein>
    <recommendedName>
        <fullName evidence="3">BTB domain-containing protein</fullName>
    </recommendedName>
</protein>
<proteinExistence type="predicted"/>
<evidence type="ECO:0000313" key="1">
    <source>
        <dbReference type="EMBL" id="KAJ4465066.1"/>
    </source>
</evidence>
<keyword evidence="2" id="KW-1185">Reference proteome</keyword>
<evidence type="ECO:0008006" key="3">
    <source>
        <dbReference type="Google" id="ProtNLM"/>
    </source>
</evidence>
<reference evidence="1" key="1">
    <citation type="submission" date="2022-08" db="EMBL/GenBank/DDBJ databases">
        <title>A Global Phylogenomic Analysis of the Shiitake Genus Lentinula.</title>
        <authorList>
            <consortium name="DOE Joint Genome Institute"/>
            <person name="Sierra-Patev S."/>
            <person name="Min B."/>
            <person name="Naranjo-Ortiz M."/>
            <person name="Looney B."/>
            <person name="Konkel Z."/>
            <person name="Slot J.C."/>
            <person name="Sakamoto Y."/>
            <person name="Steenwyk J.L."/>
            <person name="Rokas A."/>
            <person name="Carro J."/>
            <person name="Camarero S."/>
            <person name="Ferreira P."/>
            <person name="Molpeceres G."/>
            <person name="Ruiz-Duenas F.J."/>
            <person name="Serrano A."/>
            <person name="Henrissat B."/>
            <person name="Drula E."/>
            <person name="Hughes K.W."/>
            <person name="Mata J.L."/>
            <person name="Ishikawa N.K."/>
            <person name="Vargas-Isla R."/>
            <person name="Ushijima S."/>
            <person name="Smith C.A."/>
            <person name="Ahrendt S."/>
            <person name="Andreopoulos W."/>
            <person name="He G."/>
            <person name="Labutti K."/>
            <person name="Lipzen A."/>
            <person name="Ng V."/>
            <person name="Riley R."/>
            <person name="Sandor L."/>
            <person name="Barry K."/>
            <person name="Martinez A.T."/>
            <person name="Xiao Y."/>
            <person name="Gibbons J.G."/>
            <person name="Terashima K."/>
            <person name="Grigoriev I.V."/>
            <person name="Hibbett D.S."/>
        </authorList>
    </citation>
    <scope>NUCLEOTIDE SEQUENCE</scope>
    <source>
        <strain evidence="1">JLM2183</strain>
    </source>
</reference>
<dbReference type="OrthoDB" id="3184970at2759"/>
<evidence type="ECO:0000313" key="2">
    <source>
        <dbReference type="Proteomes" id="UP001150266"/>
    </source>
</evidence>